<name>A0A0K2W2I5_MESPL</name>
<proteinExistence type="predicted"/>
<evidence type="ECO:0000313" key="2">
    <source>
        <dbReference type="EMBL" id="CDX59578.1"/>
    </source>
</evidence>
<dbReference type="Proteomes" id="UP000182888">
    <property type="component" value="Unassembled WGS sequence"/>
</dbReference>
<evidence type="ECO:0000313" key="3">
    <source>
        <dbReference type="Proteomes" id="UP000182888"/>
    </source>
</evidence>
<protein>
    <submittedName>
        <fullName evidence="2">Uncharacterized protein</fullName>
    </submittedName>
</protein>
<sequence length="89" mass="9752">MAEELRDARRNPTLFVAHMAVLLQSVKGKRPIWEAAIGDTLLECMAKITFLGMEACTPRTGRPAGKRRLAAGSRGAGSQSVQQREFNQP</sequence>
<dbReference type="EMBL" id="CCND01000020">
    <property type="protein sequence ID" value="CDX59578.1"/>
    <property type="molecule type" value="Genomic_DNA"/>
</dbReference>
<accession>A0A0K2W2I5</accession>
<evidence type="ECO:0000256" key="1">
    <source>
        <dbReference type="SAM" id="MobiDB-lite"/>
    </source>
</evidence>
<feature type="region of interest" description="Disordered" evidence="1">
    <location>
        <begin position="57"/>
        <end position="89"/>
    </location>
</feature>
<gene>
    <name evidence="2" type="ORF">MPL1032_270023</name>
</gene>
<feature type="compositionally biased region" description="Polar residues" evidence="1">
    <location>
        <begin position="76"/>
        <end position="89"/>
    </location>
</feature>
<organism evidence="2 3">
    <name type="scientific">Mesorhizobium plurifarium</name>
    <dbReference type="NCBI Taxonomy" id="69974"/>
    <lineage>
        <taxon>Bacteria</taxon>
        <taxon>Pseudomonadati</taxon>
        <taxon>Pseudomonadota</taxon>
        <taxon>Alphaproteobacteria</taxon>
        <taxon>Hyphomicrobiales</taxon>
        <taxon>Phyllobacteriaceae</taxon>
        <taxon>Mesorhizobium</taxon>
    </lineage>
</organism>
<reference evidence="3" key="1">
    <citation type="submission" date="2014-08" db="EMBL/GenBank/DDBJ databases">
        <authorList>
            <person name="Edwards T."/>
        </authorList>
    </citation>
    <scope>NUCLEOTIDE SEQUENCE [LARGE SCALE GENOMIC DNA]</scope>
</reference>
<dbReference type="AlphaFoldDB" id="A0A0K2W2I5"/>